<organism evidence="2 3">
    <name type="scientific">Thelohanellus kitauei</name>
    <name type="common">Myxosporean</name>
    <dbReference type="NCBI Taxonomy" id="669202"/>
    <lineage>
        <taxon>Eukaryota</taxon>
        <taxon>Metazoa</taxon>
        <taxon>Cnidaria</taxon>
        <taxon>Myxozoa</taxon>
        <taxon>Myxosporea</taxon>
        <taxon>Bivalvulida</taxon>
        <taxon>Platysporina</taxon>
        <taxon>Myxobolidae</taxon>
        <taxon>Thelohanellus</taxon>
    </lineage>
</organism>
<reference evidence="2 3" key="1">
    <citation type="journal article" date="2014" name="Genome Biol. Evol.">
        <title>The genome of the myxosporean Thelohanellus kitauei shows adaptations to nutrient acquisition within its fish host.</title>
        <authorList>
            <person name="Yang Y."/>
            <person name="Xiong J."/>
            <person name="Zhou Z."/>
            <person name="Huo F."/>
            <person name="Miao W."/>
            <person name="Ran C."/>
            <person name="Liu Y."/>
            <person name="Zhang J."/>
            <person name="Feng J."/>
            <person name="Wang M."/>
            <person name="Wang M."/>
            <person name="Wang L."/>
            <person name="Yao B."/>
        </authorList>
    </citation>
    <scope>NUCLEOTIDE SEQUENCE [LARGE SCALE GENOMIC DNA]</scope>
    <source>
        <strain evidence="2">Wuqing</strain>
    </source>
</reference>
<name>A0A0C2M163_THEKT</name>
<keyword evidence="3" id="KW-1185">Reference proteome</keyword>
<comment type="caution">
    <text evidence="2">The sequence shown here is derived from an EMBL/GenBank/DDBJ whole genome shotgun (WGS) entry which is preliminary data.</text>
</comment>
<feature type="region of interest" description="Disordered" evidence="1">
    <location>
        <begin position="84"/>
        <end position="103"/>
    </location>
</feature>
<evidence type="ECO:0000256" key="1">
    <source>
        <dbReference type="SAM" id="MobiDB-lite"/>
    </source>
</evidence>
<evidence type="ECO:0000313" key="3">
    <source>
        <dbReference type="Proteomes" id="UP000031668"/>
    </source>
</evidence>
<feature type="region of interest" description="Disordered" evidence="1">
    <location>
        <begin position="1"/>
        <end position="35"/>
    </location>
</feature>
<gene>
    <name evidence="2" type="ORF">RF11_02640</name>
</gene>
<proteinExistence type="predicted"/>
<feature type="compositionally biased region" description="Basic and acidic residues" evidence="1">
    <location>
        <begin position="87"/>
        <end position="99"/>
    </location>
</feature>
<evidence type="ECO:0000313" key="2">
    <source>
        <dbReference type="EMBL" id="KII60780.1"/>
    </source>
</evidence>
<protein>
    <submittedName>
        <fullName evidence="2">Uncharacterized protein</fullName>
    </submittedName>
</protein>
<dbReference type="AlphaFoldDB" id="A0A0C2M163"/>
<sequence>MSNEDKHSKNQNEKNQSRDTNYTYSVKDRENSVSAYGQYPVREVRRTSLLLGIGDKDEWNVGRLRADQKAKLIRILMNFEKNLNKGQTREPHQWHEGRRPQSRSEFTLYALTSSIPQGGTSICQEPSN</sequence>
<dbReference type="EMBL" id="JWZT01005439">
    <property type="protein sequence ID" value="KII60780.1"/>
    <property type="molecule type" value="Genomic_DNA"/>
</dbReference>
<dbReference type="Proteomes" id="UP000031668">
    <property type="component" value="Unassembled WGS sequence"/>
</dbReference>
<feature type="compositionally biased region" description="Basic and acidic residues" evidence="1">
    <location>
        <begin position="1"/>
        <end position="17"/>
    </location>
</feature>
<accession>A0A0C2M163</accession>